<reference evidence="4" key="1">
    <citation type="journal article" date="2019" name="Environ. Microbiol.">
        <title>Fungal ecological strategies reflected in gene transcription - a case study of two litter decomposers.</title>
        <authorList>
            <person name="Barbi F."/>
            <person name="Kohler A."/>
            <person name="Barry K."/>
            <person name="Baskaran P."/>
            <person name="Daum C."/>
            <person name="Fauchery L."/>
            <person name="Ihrmark K."/>
            <person name="Kuo A."/>
            <person name="LaButti K."/>
            <person name="Lipzen A."/>
            <person name="Morin E."/>
            <person name="Grigoriev I.V."/>
            <person name="Henrissat B."/>
            <person name="Lindahl B."/>
            <person name="Martin F."/>
        </authorList>
    </citation>
    <scope>NUCLEOTIDE SEQUENCE</scope>
    <source>
        <strain evidence="4">JB14</strain>
    </source>
</reference>
<feature type="region of interest" description="Disordered" evidence="1">
    <location>
        <begin position="987"/>
        <end position="1047"/>
    </location>
</feature>
<proteinExistence type="predicted"/>
<name>A0A6A4IER1_9AGAR</name>
<keyword evidence="2" id="KW-1133">Transmembrane helix</keyword>
<feature type="compositionally biased region" description="Polar residues" evidence="1">
    <location>
        <begin position="987"/>
        <end position="1000"/>
    </location>
</feature>
<dbReference type="AlphaFoldDB" id="A0A6A4IER1"/>
<keyword evidence="2" id="KW-0472">Membrane</keyword>
<keyword evidence="5" id="KW-1185">Reference proteome</keyword>
<feature type="domain" description="CxC2-like cysteine cluster KDZ transposase-associated" evidence="3">
    <location>
        <begin position="146"/>
        <end position="253"/>
    </location>
</feature>
<evidence type="ECO:0000256" key="2">
    <source>
        <dbReference type="SAM" id="Phobius"/>
    </source>
</evidence>
<evidence type="ECO:0000256" key="1">
    <source>
        <dbReference type="SAM" id="MobiDB-lite"/>
    </source>
</evidence>
<sequence length="1047" mass="119740">MSRNPRKRARVDTRHETLPLGDDKDFYAITAREVQVRPGGQSYTVPVSPEKRKTNWSSRDAWLPEDPKDYALDLTSELCDAAMNSDGVYYEPPAIETPVVLAKTGKRRKTLRAQQAFLEELIRYDGRGNWCEQPEWREGLFQHTTLKRLGLSIQLQHLMTPCPSPAFCHKNFRILHWNGVHEVDLRFCGCHERIPQQLQLLRRGLYLATTVHGRITTVATFGYLEQLHHLVLTTKCSAYDICRALVRALDTTGLKDVAWRYRVLIRMQLQWRHLKLLKRCGQGHDPSGVAGTQEEDLTIPCPSCPHPGINLPENWQQDSEKSWLYFLRLAMDANFRLKEQLVSSHSRDPGLCDGLGYFVKRVLYEKYVLSRAHEEDISTCVGFAAIAKALTKFSRGLQYTGVGAVGCASGEMFIKNGVSNLQKGEQYGNMDYVFASVLAHFVGLLTFIIGYDIACQWFVHLFERMTKHWPDHLKPKTKWTGIPVIGKFHEPAHNTSNHKQFSCNLAKWVGLSDFETMERLWGLHNILGNSVKTMGLGTYQDTLEAHFGFHNWEKYRTMGATLWARYKEAIKDRNLQVTAHEGFTASLPAEEVALWEEICVEWEDAAFPKDEVYNPFAIEEECSKLILPLVLTQAKVVEELAAEDAHCARTATQNKTTAVKFLLKGFELQETQAKLRKEVAVFEKGQKTTQQSSALLERKSSLRRNLAEFQDAQSEYMPGLLAYLLDKKEPTSVEEDPKPEDAKLWLPSEIEAKFCDSTRLVLFKNSNVRGQRDSGCSRDLIDRIHERAKDGADRYQRNRAALFTIRGAGTWEGVLQPLLNEAVRSYVDPKLAKKRRGRRGNNEEEPGKEGVPVEDGEMDVEAEIELSVAKWVKGDGTGERTRETRKELSWIWMTSSISLMDGADENDNEILRGEWCRSRARALRSTEEVLLLREEMHRTAVFLVWKEKQWKEWMVLRANLWKQPLGNSDHNESNEEVMQRQGLNMDLGTQITGGSCADNDQGQDMDNEKDEEDEEEEGDDRGDLEHPEREVEEGEDEAEEEEDLGWA</sequence>
<feature type="region of interest" description="Disordered" evidence="1">
    <location>
        <begin position="832"/>
        <end position="855"/>
    </location>
</feature>
<dbReference type="Pfam" id="PF18803">
    <property type="entry name" value="CxC2"/>
    <property type="match status" value="1"/>
</dbReference>
<dbReference type="InterPro" id="IPR041457">
    <property type="entry name" value="CxC2_KDZ-assoc"/>
</dbReference>
<feature type="compositionally biased region" description="Acidic residues" evidence="1">
    <location>
        <begin position="1001"/>
        <end position="1020"/>
    </location>
</feature>
<dbReference type="Pfam" id="PF18758">
    <property type="entry name" value="KDZ"/>
    <property type="match status" value="1"/>
</dbReference>
<evidence type="ECO:0000259" key="3">
    <source>
        <dbReference type="Pfam" id="PF18803"/>
    </source>
</evidence>
<dbReference type="Proteomes" id="UP000799118">
    <property type="component" value="Unassembled WGS sequence"/>
</dbReference>
<evidence type="ECO:0000313" key="5">
    <source>
        <dbReference type="Proteomes" id="UP000799118"/>
    </source>
</evidence>
<dbReference type="EMBL" id="ML769391">
    <property type="protein sequence ID" value="KAE9408470.1"/>
    <property type="molecule type" value="Genomic_DNA"/>
</dbReference>
<accession>A0A6A4IER1</accession>
<dbReference type="OrthoDB" id="3257768at2759"/>
<keyword evidence="2" id="KW-0812">Transmembrane</keyword>
<organism evidence="4 5">
    <name type="scientific">Gymnopus androsaceus JB14</name>
    <dbReference type="NCBI Taxonomy" id="1447944"/>
    <lineage>
        <taxon>Eukaryota</taxon>
        <taxon>Fungi</taxon>
        <taxon>Dikarya</taxon>
        <taxon>Basidiomycota</taxon>
        <taxon>Agaricomycotina</taxon>
        <taxon>Agaricomycetes</taxon>
        <taxon>Agaricomycetidae</taxon>
        <taxon>Agaricales</taxon>
        <taxon>Marasmiineae</taxon>
        <taxon>Omphalotaceae</taxon>
        <taxon>Gymnopus</taxon>
    </lineage>
</organism>
<protein>
    <recommendedName>
        <fullName evidence="3">CxC2-like cysteine cluster KDZ transposase-associated domain-containing protein</fullName>
    </recommendedName>
</protein>
<feature type="compositionally biased region" description="Acidic residues" evidence="1">
    <location>
        <begin position="1030"/>
        <end position="1047"/>
    </location>
</feature>
<feature type="transmembrane region" description="Helical" evidence="2">
    <location>
        <begin position="432"/>
        <end position="451"/>
    </location>
</feature>
<gene>
    <name evidence="4" type="ORF">BT96DRAFT_932683</name>
</gene>
<evidence type="ECO:0000313" key="4">
    <source>
        <dbReference type="EMBL" id="KAE9408470.1"/>
    </source>
</evidence>
<dbReference type="InterPro" id="IPR040521">
    <property type="entry name" value="KDZ"/>
</dbReference>